<feature type="domain" description="Vps53 N-terminal" evidence="8">
    <location>
        <begin position="45"/>
        <end position="451"/>
    </location>
</feature>
<dbReference type="InterPro" id="IPR031745">
    <property type="entry name" value="Vps53_C"/>
</dbReference>
<evidence type="ECO:0000259" key="9">
    <source>
        <dbReference type="Pfam" id="PF16854"/>
    </source>
</evidence>
<evidence type="ECO:0000256" key="7">
    <source>
        <dbReference type="SAM" id="Coils"/>
    </source>
</evidence>
<evidence type="ECO:0000256" key="4">
    <source>
        <dbReference type="ARBA" id="ARBA00022753"/>
    </source>
</evidence>
<feature type="domain" description="Vps53 C-terminal" evidence="9">
    <location>
        <begin position="670"/>
        <end position="747"/>
    </location>
</feature>
<sequence length="763" mass="89669">MEDTAPLKEEDLDLNFDDIALSSELERAMMKEFKDSMSQFDSSYFDIYEYINNLFPTDETLNNLDSVIEEFDRKIVECEKEIKDKVIQQAYENEQIKEELAKRDIMTLVNKFESIKQRAEESEEKVKTICSEIKSHDNAKKNILTSISSLKNLIMLVTAIEELRQFCINKEYKLASDLILATGELCDYFKEYENINEIHQAKKERDHLCSQLRIQLSEEFRKFDKGNSPEQLYEGCFAIDALGEQAVNEVRQWFCSFILESYIEAFSFDEENESAKFENTDRRFAWLKRTLKDYSNRFESIFPDEWNLKPMLAYEFCKTTKLHLDQILSNSHSDIDITVMIKILRKTLEFENYLHKRFLSKKKDEFDERVYLEGDADQIKEKYNKKGFDFDKDAKEKTHKKAREAGRTKISAHIYRFRGYISECFEPYLQKYAQTEENIIIDSLEQAMKDEELEGDDEYPFYKSSLLMFAEIKKSISRCTSFSNSKTFFDLHRSFMNVFRHYARSIKKNVPSLGQTQKETLDEKVEVTIAYIINTCEYCNRILPGLDEHIKNEIEESYKDEVNLDSSQELFRTLINQSIQTLLNSVEAKLLEQFSSIIKMNWSNFKAVNDTLDCIKNCKKILKNLCSSLETNLNSTYFSYFMNKLGPMVPKLYMEAIYRIKKCNEESSQQFQLDLLELKSALMDISKSSPKMTKTFVNLVNRSITQSETRLKVLGVPKAQICEVYNHLINDQDKSIEDFAKIAKIRGFNKTEFDLSQIQVDDE</sequence>
<dbReference type="EMBL" id="CAMPGE010029741">
    <property type="protein sequence ID" value="CAI2387225.1"/>
    <property type="molecule type" value="Genomic_DNA"/>
</dbReference>
<reference evidence="10" key="1">
    <citation type="submission" date="2023-07" db="EMBL/GenBank/DDBJ databases">
        <authorList>
            <consortium name="AG Swart"/>
            <person name="Singh M."/>
            <person name="Singh A."/>
            <person name="Seah K."/>
            <person name="Emmerich C."/>
        </authorList>
    </citation>
    <scope>NUCLEOTIDE SEQUENCE</scope>
    <source>
        <strain evidence="10">DP1</strain>
    </source>
</reference>
<organism evidence="10 11">
    <name type="scientific">Euplotes crassus</name>
    <dbReference type="NCBI Taxonomy" id="5936"/>
    <lineage>
        <taxon>Eukaryota</taxon>
        <taxon>Sar</taxon>
        <taxon>Alveolata</taxon>
        <taxon>Ciliophora</taxon>
        <taxon>Intramacronucleata</taxon>
        <taxon>Spirotrichea</taxon>
        <taxon>Hypotrichia</taxon>
        <taxon>Euplotida</taxon>
        <taxon>Euplotidae</taxon>
        <taxon>Moneuplotes</taxon>
    </lineage>
</organism>
<dbReference type="GO" id="GO:0005829">
    <property type="term" value="C:cytosol"/>
    <property type="evidence" value="ECO:0007669"/>
    <property type="project" value="GOC"/>
</dbReference>
<gene>
    <name evidence="10" type="ORF">ECRASSUSDP1_LOCUS28854</name>
</gene>
<accession>A0AAD1Y9N6</accession>
<dbReference type="InterPro" id="IPR007234">
    <property type="entry name" value="Vps53_N"/>
</dbReference>
<evidence type="ECO:0008006" key="12">
    <source>
        <dbReference type="Google" id="ProtNLM"/>
    </source>
</evidence>
<comment type="similarity">
    <text evidence="3">Belongs to the VPS53 family.</text>
</comment>
<evidence type="ECO:0000313" key="11">
    <source>
        <dbReference type="Proteomes" id="UP001295684"/>
    </source>
</evidence>
<protein>
    <recommendedName>
        <fullName evidence="12">Vps53 N-terminal domain-containing protein</fullName>
    </recommendedName>
</protein>
<evidence type="ECO:0000256" key="3">
    <source>
        <dbReference type="ARBA" id="ARBA00008628"/>
    </source>
</evidence>
<dbReference type="Pfam" id="PF16854">
    <property type="entry name" value="VPS53_C"/>
    <property type="match status" value="1"/>
</dbReference>
<dbReference type="PANTHER" id="PTHR12820:SF0">
    <property type="entry name" value="VACUOLAR PROTEIN SORTING-ASSOCIATED PROTEIN 53 HOMOLOG"/>
    <property type="match status" value="1"/>
</dbReference>
<keyword evidence="4" id="KW-0967">Endosome</keyword>
<name>A0AAD1Y9N6_EUPCR</name>
<evidence type="ECO:0000256" key="6">
    <source>
        <dbReference type="ARBA" id="ARBA00023136"/>
    </source>
</evidence>
<keyword evidence="7" id="KW-0175">Coiled coil</keyword>
<dbReference type="Proteomes" id="UP001295684">
    <property type="component" value="Unassembled WGS sequence"/>
</dbReference>
<dbReference type="AlphaFoldDB" id="A0AAD1Y9N6"/>
<proteinExistence type="inferred from homology"/>
<evidence type="ECO:0000256" key="2">
    <source>
        <dbReference type="ARBA" id="ARBA00004481"/>
    </source>
</evidence>
<feature type="coiled-coil region" evidence="7">
    <location>
        <begin position="61"/>
        <end position="125"/>
    </location>
</feature>
<evidence type="ECO:0000259" key="8">
    <source>
        <dbReference type="Pfam" id="PF04100"/>
    </source>
</evidence>
<evidence type="ECO:0000256" key="1">
    <source>
        <dbReference type="ARBA" id="ARBA00004150"/>
    </source>
</evidence>
<dbReference type="GO" id="GO:0042147">
    <property type="term" value="P:retrograde transport, endosome to Golgi"/>
    <property type="evidence" value="ECO:0007669"/>
    <property type="project" value="InterPro"/>
</dbReference>
<dbReference type="GO" id="GO:0010008">
    <property type="term" value="C:endosome membrane"/>
    <property type="evidence" value="ECO:0007669"/>
    <property type="project" value="UniProtKB-SubCell"/>
</dbReference>
<dbReference type="PANTHER" id="PTHR12820">
    <property type="entry name" value="VACUOLAR SORTING PROTEIN 53"/>
    <property type="match status" value="1"/>
</dbReference>
<keyword evidence="5" id="KW-0333">Golgi apparatus</keyword>
<keyword evidence="11" id="KW-1185">Reference proteome</keyword>
<dbReference type="Pfam" id="PF04100">
    <property type="entry name" value="Vps53_N"/>
    <property type="match status" value="1"/>
</dbReference>
<evidence type="ECO:0000256" key="5">
    <source>
        <dbReference type="ARBA" id="ARBA00023034"/>
    </source>
</evidence>
<evidence type="ECO:0000313" key="10">
    <source>
        <dbReference type="EMBL" id="CAI2387225.1"/>
    </source>
</evidence>
<comment type="subcellular location">
    <subcellularLocation>
        <location evidence="2">Endosome membrane</location>
        <topology evidence="2">Peripheral membrane protein</topology>
    </subcellularLocation>
    <subcellularLocation>
        <location evidence="1">Golgi apparatus</location>
        <location evidence="1">trans-Golgi network membrane</location>
        <topology evidence="1">Peripheral membrane protein</topology>
    </subcellularLocation>
</comment>
<keyword evidence="6" id="KW-0472">Membrane</keyword>
<comment type="caution">
    <text evidence="10">The sequence shown here is derived from an EMBL/GenBank/DDBJ whole genome shotgun (WGS) entry which is preliminary data.</text>
</comment>
<dbReference type="InterPro" id="IPR039766">
    <property type="entry name" value="Vps53"/>
</dbReference>
<dbReference type="GO" id="GO:0000938">
    <property type="term" value="C:GARP complex"/>
    <property type="evidence" value="ECO:0007669"/>
    <property type="project" value="InterPro"/>
</dbReference>